<keyword evidence="2" id="KW-0812">Transmembrane</keyword>
<dbReference type="EnsemblPlants" id="TraesCS3D02G232200.1">
    <property type="protein sequence ID" value="TraesCS3D02G232200.1"/>
    <property type="gene ID" value="TraesCS3D02G232200"/>
</dbReference>
<dbReference type="Gramene" id="TraesROB_scaffold_011324_01G000200.1">
    <property type="protein sequence ID" value="TraesROB_scaffold_011324_01G000200.1"/>
    <property type="gene ID" value="TraesROB_scaffold_011324_01G000200"/>
</dbReference>
<keyword evidence="2" id="KW-0472">Membrane</keyword>
<keyword evidence="2" id="KW-1133">Transmembrane helix</keyword>
<evidence type="ECO:0008006" key="5">
    <source>
        <dbReference type="Google" id="ProtNLM"/>
    </source>
</evidence>
<dbReference type="Gramene" id="TraesCLE_scaffold_018727_01G000100.1">
    <property type="protein sequence ID" value="TraesCLE_scaffold_018727_01G000100.1"/>
    <property type="gene ID" value="TraesCLE_scaffold_018727_01G000100"/>
</dbReference>
<dbReference type="PANTHER" id="PTHR34303">
    <property type="entry name" value="OS01G0890400 PROTEIN-RELATED"/>
    <property type="match status" value="1"/>
</dbReference>
<feature type="compositionally biased region" description="Low complexity" evidence="1">
    <location>
        <begin position="203"/>
        <end position="217"/>
    </location>
</feature>
<dbReference type="OMA" id="RATTRYD"/>
<dbReference type="Gramene" id="TraesCS3D03G0531200.1">
    <property type="protein sequence ID" value="TraesCS3D03G0531200.1.CDS"/>
    <property type="gene ID" value="TraesCS3D03G0531200"/>
</dbReference>
<keyword evidence="4" id="KW-1185">Reference proteome</keyword>
<organism evidence="3">
    <name type="scientific">Triticum aestivum</name>
    <name type="common">Wheat</name>
    <dbReference type="NCBI Taxonomy" id="4565"/>
    <lineage>
        <taxon>Eukaryota</taxon>
        <taxon>Viridiplantae</taxon>
        <taxon>Streptophyta</taxon>
        <taxon>Embryophyta</taxon>
        <taxon>Tracheophyta</taxon>
        <taxon>Spermatophyta</taxon>
        <taxon>Magnoliopsida</taxon>
        <taxon>Liliopsida</taxon>
        <taxon>Poales</taxon>
        <taxon>Poaceae</taxon>
        <taxon>BOP clade</taxon>
        <taxon>Pooideae</taxon>
        <taxon>Triticodae</taxon>
        <taxon>Triticeae</taxon>
        <taxon>Triticinae</taxon>
        <taxon>Triticum</taxon>
    </lineage>
</organism>
<dbReference type="Gramene" id="TraesWEE_scaffold_007629_01G000100.1">
    <property type="protein sequence ID" value="TraesWEE_scaffold_007629_01G000100.1"/>
    <property type="gene ID" value="TraesWEE_scaffold_007629_01G000100"/>
</dbReference>
<reference evidence="3" key="1">
    <citation type="submission" date="2018-08" db="EMBL/GenBank/DDBJ databases">
        <authorList>
            <person name="Rossello M."/>
        </authorList>
    </citation>
    <scope>NUCLEOTIDE SEQUENCE [LARGE SCALE GENOMIC DNA]</scope>
    <source>
        <strain evidence="3">cv. Chinese Spring</strain>
    </source>
</reference>
<proteinExistence type="predicted"/>
<dbReference type="Gramene" id="TraesCAD_scaffold_012717_01G000100.1">
    <property type="protein sequence ID" value="TraesCAD_scaffold_012717_01G000100.1"/>
    <property type="gene ID" value="TraesCAD_scaffold_012717_01G000100"/>
</dbReference>
<evidence type="ECO:0000313" key="4">
    <source>
        <dbReference type="Proteomes" id="UP000019116"/>
    </source>
</evidence>
<feature type="transmembrane region" description="Helical" evidence="2">
    <location>
        <begin position="14"/>
        <end position="35"/>
    </location>
</feature>
<evidence type="ECO:0000256" key="2">
    <source>
        <dbReference type="SAM" id="Phobius"/>
    </source>
</evidence>
<dbReference type="PANTHER" id="PTHR34303:SF8">
    <property type="entry name" value="OS09G0372600 PROTEIN"/>
    <property type="match status" value="1"/>
</dbReference>
<accession>A0A3B6GTF8</accession>
<evidence type="ECO:0000256" key="1">
    <source>
        <dbReference type="SAM" id="MobiDB-lite"/>
    </source>
</evidence>
<feature type="region of interest" description="Disordered" evidence="1">
    <location>
        <begin position="198"/>
        <end position="221"/>
    </location>
</feature>
<sequence>MAEPYDLIHHAVEFYAGVTSFYFAATTGCAALLVFDSNEDRELTMTHFPAKFAGVTITLLCPEETDNRATTRYDHLVEIEAKNFPLELWHPQGANFVFGHFGVLCCVDSRCLNAGDFTAMRAFLRVESDHVTPDGCILRLPPAQIVDVKLRVVKTWAVFEDLTISLDHDVDGNGSEAHVHGAWRWNCSHVGPCSGPHAAVSMQPPTTTAGPSSPPQAQATQAPRNFLQPLVGGPLLPPAAAPADALVLSDDSEGIEGAAQDPDLSGTLTPSVDVSNSSALDLDGGDLASLGQGFYLAWV</sequence>
<dbReference type="Gramene" id="TraesCS3D02G232200.1">
    <property type="protein sequence ID" value="TraesCS3D02G232200.1"/>
    <property type="gene ID" value="TraesCS3D02G232200"/>
</dbReference>
<reference evidence="3" key="2">
    <citation type="submission" date="2018-10" db="UniProtKB">
        <authorList>
            <consortium name="EnsemblPlants"/>
        </authorList>
    </citation>
    <scope>IDENTIFICATION</scope>
</reference>
<evidence type="ECO:0000313" key="3">
    <source>
        <dbReference type="EnsemblPlants" id="TraesCS3D02G232200.1"/>
    </source>
</evidence>
<protein>
    <recommendedName>
        <fullName evidence="5">DUF4283 domain-containing protein</fullName>
    </recommendedName>
</protein>
<name>A0A3B6GTF8_WHEAT</name>
<dbReference type="Proteomes" id="UP000019116">
    <property type="component" value="Chromosome 3D"/>
</dbReference>
<dbReference type="AlphaFoldDB" id="A0A3B6GTF8"/>
<dbReference type="OrthoDB" id="10428950at2759"/>